<keyword evidence="3 5" id="KW-0479">Metal-binding</keyword>
<dbReference type="InterPro" id="IPR001128">
    <property type="entry name" value="Cyt_P450"/>
</dbReference>
<dbReference type="GO" id="GO:0020037">
    <property type="term" value="F:heme binding"/>
    <property type="evidence" value="ECO:0007669"/>
    <property type="project" value="InterPro"/>
</dbReference>
<evidence type="ECO:0000313" key="7">
    <source>
        <dbReference type="Proteomes" id="UP001281410"/>
    </source>
</evidence>
<dbReference type="Proteomes" id="UP001281410">
    <property type="component" value="Unassembled WGS sequence"/>
</dbReference>
<comment type="caution">
    <text evidence="6">The sequence shown here is derived from an EMBL/GenBank/DDBJ whole genome shotgun (WGS) entry which is preliminary data.</text>
</comment>
<evidence type="ECO:0008006" key="8">
    <source>
        <dbReference type="Google" id="ProtNLM"/>
    </source>
</evidence>
<dbReference type="PANTHER" id="PTHR24305">
    <property type="entry name" value="CYTOCHROME P450"/>
    <property type="match status" value="1"/>
</dbReference>
<dbReference type="InterPro" id="IPR050121">
    <property type="entry name" value="Cytochrome_P450_monoxygenase"/>
</dbReference>
<evidence type="ECO:0000256" key="3">
    <source>
        <dbReference type="ARBA" id="ARBA00022723"/>
    </source>
</evidence>
<evidence type="ECO:0000313" key="6">
    <source>
        <dbReference type="EMBL" id="KAK3175414.1"/>
    </source>
</evidence>
<gene>
    <name evidence="6" type="ORF">Dsin_032969</name>
</gene>
<evidence type="ECO:0000256" key="4">
    <source>
        <dbReference type="ARBA" id="ARBA00023004"/>
    </source>
</evidence>
<name>A0AAE0DMH5_9ROSI</name>
<sequence>MATMSELLHFPPNGDILPANTAVLAIAIITGALLLLYRWALPTPIPGIPYNKAAAKSIFGDIGPMVQHTKKTNRLYDWLVAQNVQLNSPIIQLFTRPFTRPWVVVTDFQETRDVLMRRGKEFDRSKFFSDISGGITPENHFLMKTEDEFRRHRKWVQGIMTPGFLHQVAAPHTYHVCMDLIRLWEQKARLAQSHPISAEGDMHRTALDAIWSIVFGADSGKSTISAQLDLYSSINPSGRSQKIQMLWHSCQRHPIDQQSTLCSQSPRAQNFLVSLFAAHDTTGTALTWALKFLTDNQDVQRKLRAALQSAHATAFAEKRQPTVQEITGSVIHYRDAVVEESLRCSLTESAIIRTAMKDVTLLGYHIPKGTEVFFMGNGPSIFTPAFDIDDSRRNPTYFATNDRIGSWDTNGMADFIPERWLVDDGKGNKVFDAAAGPLLTFGLGERGCYGRKLSYVEMKLILTLIVWNFELLPCPKELSGYGAIDKMTHGPEQCYVRLAKVAM</sequence>
<dbReference type="PRINTS" id="PR00463">
    <property type="entry name" value="EP450I"/>
</dbReference>
<dbReference type="PRINTS" id="PR00385">
    <property type="entry name" value="P450"/>
</dbReference>
<keyword evidence="5" id="KW-0349">Heme</keyword>
<reference evidence="6" key="1">
    <citation type="journal article" date="2023" name="Plant J.">
        <title>Genome sequences and population genomics provide insights into the demographic history, inbreeding, and mutation load of two 'living fossil' tree species of Dipteronia.</title>
        <authorList>
            <person name="Feng Y."/>
            <person name="Comes H.P."/>
            <person name="Chen J."/>
            <person name="Zhu S."/>
            <person name="Lu R."/>
            <person name="Zhang X."/>
            <person name="Li P."/>
            <person name="Qiu J."/>
            <person name="Olsen K.M."/>
            <person name="Qiu Y."/>
        </authorList>
    </citation>
    <scope>NUCLEOTIDE SEQUENCE</scope>
    <source>
        <strain evidence="6">NBL</strain>
    </source>
</reference>
<protein>
    <recommendedName>
        <fullName evidence="8">Cytochrome P450</fullName>
    </recommendedName>
</protein>
<dbReference type="GO" id="GO:0004497">
    <property type="term" value="F:monooxygenase activity"/>
    <property type="evidence" value="ECO:0007669"/>
    <property type="project" value="InterPro"/>
</dbReference>
<comment type="similarity">
    <text evidence="2">Belongs to the cytochrome P450 family.</text>
</comment>
<dbReference type="Pfam" id="PF00067">
    <property type="entry name" value="p450"/>
    <property type="match status" value="2"/>
</dbReference>
<dbReference type="GO" id="GO:0016705">
    <property type="term" value="F:oxidoreductase activity, acting on paired donors, with incorporation or reduction of molecular oxygen"/>
    <property type="evidence" value="ECO:0007669"/>
    <property type="project" value="InterPro"/>
</dbReference>
<dbReference type="InterPro" id="IPR002401">
    <property type="entry name" value="Cyt_P450_E_grp-I"/>
</dbReference>
<dbReference type="SUPFAM" id="SSF48264">
    <property type="entry name" value="Cytochrome P450"/>
    <property type="match status" value="1"/>
</dbReference>
<comment type="cofactor">
    <cofactor evidence="1 5">
        <name>heme</name>
        <dbReference type="ChEBI" id="CHEBI:30413"/>
    </cofactor>
</comment>
<dbReference type="GO" id="GO:0005506">
    <property type="term" value="F:iron ion binding"/>
    <property type="evidence" value="ECO:0007669"/>
    <property type="project" value="InterPro"/>
</dbReference>
<evidence type="ECO:0000256" key="2">
    <source>
        <dbReference type="ARBA" id="ARBA00010617"/>
    </source>
</evidence>
<feature type="binding site" description="axial binding residue" evidence="5">
    <location>
        <position position="448"/>
    </location>
    <ligand>
        <name>heme</name>
        <dbReference type="ChEBI" id="CHEBI:30413"/>
    </ligand>
    <ligandPart>
        <name>Fe</name>
        <dbReference type="ChEBI" id="CHEBI:18248"/>
    </ligandPart>
</feature>
<accession>A0AAE0DMH5</accession>
<dbReference type="Gene3D" id="1.10.630.10">
    <property type="entry name" value="Cytochrome P450"/>
    <property type="match status" value="2"/>
</dbReference>
<proteinExistence type="inferred from homology"/>
<evidence type="ECO:0000256" key="5">
    <source>
        <dbReference type="PIRSR" id="PIRSR602401-1"/>
    </source>
</evidence>
<organism evidence="6 7">
    <name type="scientific">Dipteronia sinensis</name>
    <dbReference type="NCBI Taxonomy" id="43782"/>
    <lineage>
        <taxon>Eukaryota</taxon>
        <taxon>Viridiplantae</taxon>
        <taxon>Streptophyta</taxon>
        <taxon>Embryophyta</taxon>
        <taxon>Tracheophyta</taxon>
        <taxon>Spermatophyta</taxon>
        <taxon>Magnoliopsida</taxon>
        <taxon>eudicotyledons</taxon>
        <taxon>Gunneridae</taxon>
        <taxon>Pentapetalae</taxon>
        <taxon>rosids</taxon>
        <taxon>malvids</taxon>
        <taxon>Sapindales</taxon>
        <taxon>Sapindaceae</taxon>
        <taxon>Hippocastanoideae</taxon>
        <taxon>Acereae</taxon>
        <taxon>Dipteronia</taxon>
    </lineage>
</organism>
<keyword evidence="7" id="KW-1185">Reference proteome</keyword>
<dbReference type="InterPro" id="IPR036396">
    <property type="entry name" value="Cyt_P450_sf"/>
</dbReference>
<evidence type="ECO:0000256" key="1">
    <source>
        <dbReference type="ARBA" id="ARBA00001971"/>
    </source>
</evidence>
<dbReference type="AlphaFoldDB" id="A0AAE0DMH5"/>
<keyword evidence="4 5" id="KW-0408">Iron</keyword>
<dbReference type="EMBL" id="JANJYJ010000487">
    <property type="protein sequence ID" value="KAK3175414.1"/>
    <property type="molecule type" value="Genomic_DNA"/>
</dbReference>
<dbReference type="PANTHER" id="PTHR24305:SF232">
    <property type="entry name" value="P450, PUTATIVE (EUROFUNG)-RELATED"/>
    <property type="match status" value="1"/>
</dbReference>